<evidence type="ECO:0000313" key="2">
    <source>
        <dbReference type="Proteomes" id="UP000265703"/>
    </source>
</evidence>
<accession>A0A397SAY3</accession>
<gene>
    <name evidence="1" type="ORF">C1645_834254</name>
</gene>
<dbReference type="AlphaFoldDB" id="A0A397SAY3"/>
<evidence type="ECO:0000313" key="1">
    <source>
        <dbReference type="EMBL" id="RIA83148.1"/>
    </source>
</evidence>
<evidence type="ECO:0008006" key="3">
    <source>
        <dbReference type="Google" id="ProtNLM"/>
    </source>
</evidence>
<dbReference type="Gene3D" id="6.20.320.10">
    <property type="match status" value="1"/>
</dbReference>
<dbReference type="EMBL" id="QKYT01000595">
    <property type="protein sequence ID" value="RIA83148.1"/>
    <property type="molecule type" value="Genomic_DNA"/>
</dbReference>
<comment type="caution">
    <text evidence="1">The sequence shown here is derived from an EMBL/GenBank/DDBJ whole genome shotgun (WGS) entry which is preliminary data.</text>
</comment>
<protein>
    <recommendedName>
        <fullName evidence="3">PARP catalytic domain-containing protein</fullName>
    </recommendedName>
</protein>
<organism evidence="1 2">
    <name type="scientific">Glomus cerebriforme</name>
    <dbReference type="NCBI Taxonomy" id="658196"/>
    <lineage>
        <taxon>Eukaryota</taxon>
        <taxon>Fungi</taxon>
        <taxon>Fungi incertae sedis</taxon>
        <taxon>Mucoromycota</taxon>
        <taxon>Glomeromycotina</taxon>
        <taxon>Glomeromycetes</taxon>
        <taxon>Glomerales</taxon>
        <taxon>Glomeraceae</taxon>
        <taxon>Glomus</taxon>
    </lineage>
</organism>
<reference evidence="1 2" key="1">
    <citation type="submission" date="2018-06" db="EMBL/GenBank/DDBJ databases">
        <title>Comparative genomics reveals the genomic features of Rhizophagus irregularis, R. cerebriforme, R. diaphanum and Gigaspora rosea, and their symbiotic lifestyle signature.</title>
        <authorList>
            <person name="Morin E."/>
            <person name="San Clemente H."/>
            <person name="Chen E.C.H."/>
            <person name="De La Providencia I."/>
            <person name="Hainaut M."/>
            <person name="Kuo A."/>
            <person name="Kohler A."/>
            <person name="Murat C."/>
            <person name="Tang N."/>
            <person name="Roy S."/>
            <person name="Loubradou J."/>
            <person name="Henrissat B."/>
            <person name="Grigoriev I.V."/>
            <person name="Corradi N."/>
            <person name="Roux C."/>
            <person name="Martin F.M."/>
        </authorList>
    </citation>
    <scope>NUCLEOTIDE SEQUENCE [LARGE SCALE GENOMIC DNA]</scope>
    <source>
        <strain evidence="1 2">DAOM 227022</strain>
    </source>
</reference>
<proteinExistence type="predicted"/>
<name>A0A397SAY3_9GLOM</name>
<dbReference type="Proteomes" id="UP000265703">
    <property type="component" value="Unassembled WGS sequence"/>
</dbReference>
<keyword evidence="2" id="KW-1185">Reference proteome</keyword>
<sequence length="283" mass="33129">MPTCFYCGVNESDKDPHGEDGEHCSDLCRVESAIINNRFMLCIQCQTFPRINQSFFCGKKWCRNCINCKNKSILTSNALWCGKVCRNSTPNWQDFVKPPRIVKLETYSDSYETVLKQWRESWKSCDGEEIPEVKSIWEIIISRKILRRYEAYRNEIERTSGNKFLKIEADHLLPSSSYGAFGCGIYFTANSSKSNWHNRGSRHRHNSTWFRTVLLNRVVVGKWWEQLEFKRFVAPPYGYHSIIGKPSDEGRIKLDELIVYTEAACVPHYLIVYKELEKEIPRL</sequence>
<dbReference type="OrthoDB" id="9514740at2759"/>
<dbReference type="Gene3D" id="3.90.228.10">
    <property type="match status" value="1"/>
</dbReference>
<dbReference type="SUPFAM" id="SSF56399">
    <property type="entry name" value="ADP-ribosylation"/>
    <property type="match status" value="1"/>
</dbReference>
<dbReference type="STRING" id="658196.A0A397SAY3"/>